<dbReference type="Pfam" id="PF13041">
    <property type="entry name" value="PPR_2"/>
    <property type="match status" value="1"/>
</dbReference>
<dbReference type="Pfam" id="PF01535">
    <property type="entry name" value="PPR"/>
    <property type="match status" value="1"/>
</dbReference>
<dbReference type="PANTHER" id="PTHR47447">
    <property type="entry name" value="OS03G0856100 PROTEIN"/>
    <property type="match status" value="1"/>
</dbReference>
<dbReference type="InterPro" id="IPR002885">
    <property type="entry name" value="PPR_rpt"/>
</dbReference>
<organism evidence="5 6">
    <name type="scientific">Psophocarpus tetragonolobus</name>
    <name type="common">Winged bean</name>
    <name type="synonym">Dolichos tetragonolobus</name>
    <dbReference type="NCBI Taxonomy" id="3891"/>
    <lineage>
        <taxon>Eukaryota</taxon>
        <taxon>Viridiplantae</taxon>
        <taxon>Streptophyta</taxon>
        <taxon>Embryophyta</taxon>
        <taxon>Tracheophyta</taxon>
        <taxon>Spermatophyta</taxon>
        <taxon>Magnoliopsida</taxon>
        <taxon>eudicotyledons</taxon>
        <taxon>Gunneridae</taxon>
        <taxon>Pentapetalae</taxon>
        <taxon>rosids</taxon>
        <taxon>fabids</taxon>
        <taxon>Fabales</taxon>
        <taxon>Fabaceae</taxon>
        <taxon>Papilionoideae</taxon>
        <taxon>50 kb inversion clade</taxon>
        <taxon>NPAAA clade</taxon>
        <taxon>indigoferoid/millettioid clade</taxon>
        <taxon>Phaseoleae</taxon>
        <taxon>Psophocarpus</taxon>
    </lineage>
</organism>
<dbReference type="EMBL" id="JAYMYS010000007">
    <property type="protein sequence ID" value="KAK7386850.1"/>
    <property type="molecule type" value="Genomic_DNA"/>
</dbReference>
<evidence type="ECO:0008006" key="7">
    <source>
        <dbReference type="Google" id="ProtNLM"/>
    </source>
</evidence>
<dbReference type="PANTHER" id="PTHR47447:SF28">
    <property type="entry name" value="PENTACOTRIPEPTIDE-REPEAT REGION OF PRORP DOMAIN-CONTAINING PROTEIN"/>
    <property type="match status" value="1"/>
</dbReference>
<reference evidence="5 6" key="1">
    <citation type="submission" date="2024-01" db="EMBL/GenBank/DDBJ databases">
        <title>The genomes of 5 underutilized Papilionoideae crops provide insights into root nodulation and disease resistanc.</title>
        <authorList>
            <person name="Jiang F."/>
        </authorList>
    </citation>
    <scope>NUCLEOTIDE SEQUENCE [LARGE SCALE GENOMIC DNA]</scope>
    <source>
        <strain evidence="5">DUOXIRENSHENG_FW03</strain>
        <tissue evidence="5">Leaves</tissue>
    </source>
</reference>
<comment type="caution">
    <text evidence="5">The sequence shown here is derived from an EMBL/GenBank/DDBJ whole genome shotgun (WGS) entry which is preliminary data.</text>
</comment>
<protein>
    <recommendedName>
        <fullName evidence="7">Pentatricopeptide repeat-containing protein</fullName>
    </recommendedName>
</protein>
<name>A0AAN9XA75_PSOTE</name>
<evidence type="ECO:0000313" key="5">
    <source>
        <dbReference type="EMBL" id="KAK7386850.1"/>
    </source>
</evidence>
<dbReference type="InterPro" id="IPR011990">
    <property type="entry name" value="TPR-like_helical_dom_sf"/>
</dbReference>
<dbReference type="AlphaFoldDB" id="A0AAN9XA75"/>
<feature type="repeat" description="PPR" evidence="3">
    <location>
        <begin position="290"/>
        <end position="324"/>
    </location>
</feature>
<evidence type="ECO:0000256" key="3">
    <source>
        <dbReference type="PROSITE-ProRule" id="PRU00708"/>
    </source>
</evidence>
<evidence type="ECO:0000256" key="2">
    <source>
        <dbReference type="ARBA" id="ARBA00022737"/>
    </source>
</evidence>
<dbReference type="PROSITE" id="PS51375">
    <property type="entry name" value="PPR"/>
    <property type="match status" value="4"/>
</dbReference>
<comment type="similarity">
    <text evidence="1">Belongs to the PPR family. P subfamily.</text>
</comment>
<feature type="repeat" description="PPR" evidence="3">
    <location>
        <begin position="502"/>
        <end position="536"/>
    </location>
</feature>
<keyword evidence="2" id="KW-0677">Repeat</keyword>
<keyword evidence="6" id="KW-1185">Reference proteome</keyword>
<gene>
    <name evidence="5" type="ORF">VNO78_27188</name>
</gene>
<evidence type="ECO:0000256" key="1">
    <source>
        <dbReference type="ARBA" id="ARBA00007626"/>
    </source>
</evidence>
<evidence type="ECO:0000313" key="6">
    <source>
        <dbReference type="Proteomes" id="UP001386955"/>
    </source>
</evidence>
<feature type="repeat" description="PPR" evidence="3">
    <location>
        <begin position="467"/>
        <end position="501"/>
    </location>
</feature>
<sequence>MPNLLKIEYFLCALPKFIHAPPRILKFQIFPFEFHNFLHLHIHVLIGMKHILKVVDHEIWIVALVITIYNSHSKLTSKRKTRFFLLCRDSHCTQPSSEPLFSANLQSPSSTQPNRIQSNPLLPQFQRKINQKHVSENPLDAPRPMNHKMEAMAENPGRSRGLKYPSKNPNKPQATPPIPKPNQFPSHLDAPNVSPTARALCDILTRSSPQDIESSLSSSRIDPEEECVNEVLRLSYNYPSSAVKFFRWAGRGKKHPTHTWNLMVDLLGKNQLFEPMWDAVRSMKQEEKLSLSTFASIFQSYCTAGRFNEAVMSFDVMDRYGVKQDVVAVNSLLSAICSEDNQTSAGLEFFEGIKGKVPPDGDSFAILLEGWEKECNAAKAKTTFGEMVVRVGWNKDNVAAYDAFLMTLLRAGLVDDVVRFLQVMKDHECFPGLKFFTNALDFLVKLNDADHALPTWDVMVSGGLMPNLIMYNAMIGLLCNNAVIDHAFRLLDEMVFHGAFPDALTYNMIFECLVKNKKVRETESFFAEMIKNERPPTASNCAAAIAMLFDCDDPEAAHEIWSYVVDNCIKPLDECANELVVGLCKLSRFTELKRVAEDLLDRRIHIYESTMSILKDAFYKEGRSARDRYDSLYRRWKAHVKL</sequence>
<feature type="region of interest" description="Disordered" evidence="4">
    <location>
        <begin position="153"/>
        <end position="190"/>
    </location>
</feature>
<evidence type="ECO:0000256" key="4">
    <source>
        <dbReference type="SAM" id="MobiDB-lite"/>
    </source>
</evidence>
<dbReference type="Gene3D" id="1.25.40.10">
    <property type="entry name" value="Tetratricopeptide repeat domain"/>
    <property type="match status" value="3"/>
</dbReference>
<accession>A0AAN9XA75</accession>
<dbReference type="NCBIfam" id="TIGR00756">
    <property type="entry name" value="PPR"/>
    <property type="match status" value="2"/>
</dbReference>
<proteinExistence type="inferred from homology"/>
<dbReference type="Proteomes" id="UP001386955">
    <property type="component" value="Unassembled WGS sequence"/>
</dbReference>
<feature type="repeat" description="PPR" evidence="3">
    <location>
        <begin position="397"/>
        <end position="431"/>
    </location>
</feature>